<feature type="transmembrane region" description="Helical" evidence="1">
    <location>
        <begin position="30"/>
        <end position="52"/>
    </location>
</feature>
<dbReference type="EMBL" id="JASTZU010000048">
    <property type="protein sequence ID" value="MDL4841766.1"/>
    <property type="molecule type" value="Genomic_DNA"/>
</dbReference>
<sequence length="120" mass="14187">MEIQYDLQPKDIWATTKNSRIFSEKLRVRLSYVQFLFWPLGIYLVQVIFLLTDSVPVSFALTYPVFYTFIGAFVIGPLLLELLFYVQYKRFISKPKNLHNKKIVFQKGGCEFTTQEKTFL</sequence>
<protein>
    <submittedName>
        <fullName evidence="2">Uncharacterized protein</fullName>
    </submittedName>
</protein>
<accession>A0ABT7L7C9</accession>
<keyword evidence="3" id="KW-1185">Reference proteome</keyword>
<keyword evidence="1" id="KW-0472">Membrane</keyword>
<evidence type="ECO:0000313" key="2">
    <source>
        <dbReference type="EMBL" id="MDL4841766.1"/>
    </source>
</evidence>
<keyword evidence="1" id="KW-1133">Transmembrane helix</keyword>
<comment type="caution">
    <text evidence="2">The sequence shown here is derived from an EMBL/GenBank/DDBJ whole genome shotgun (WGS) entry which is preliminary data.</text>
</comment>
<keyword evidence="1" id="KW-0812">Transmembrane</keyword>
<feature type="transmembrane region" description="Helical" evidence="1">
    <location>
        <begin position="64"/>
        <end position="86"/>
    </location>
</feature>
<dbReference type="RefSeq" id="WP_285933050.1">
    <property type="nucleotide sequence ID" value="NZ_JASTZU010000048.1"/>
</dbReference>
<proteinExistence type="predicted"/>
<name>A0ABT7L7C9_9BACI</name>
<dbReference type="Proteomes" id="UP001235343">
    <property type="component" value="Unassembled WGS sequence"/>
</dbReference>
<evidence type="ECO:0000256" key="1">
    <source>
        <dbReference type="SAM" id="Phobius"/>
    </source>
</evidence>
<gene>
    <name evidence="2" type="ORF">QQS35_15100</name>
</gene>
<evidence type="ECO:0000313" key="3">
    <source>
        <dbReference type="Proteomes" id="UP001235343"/>
    </source>
</evidence>
<reference evidence="2 3" key="1">
    <citation type="submission" date="2023-06" db="EMBL/GenBank/DDBJ databases">
        <title>Aquibacillus rhizosphaerae LR5S19.</title>
        <authorList>
            <person name="Sun J.-Q."/>
        </authorList>
    </citation>
    <scope>NUCLEOTIDE SEQUENCE [LARGE SCALE GENOMIC DNA]</scope>
    <source>
        <strain evidence="2 3">LR5S19</strain>
    </source>
</reference>
<organism evidence="2 3">
    <name type="scientific">Aquibacillus rhizosphaerae</name>
    <dbReference type="NCBI Taxonomy" id="3051431"/>
    <lineage>
        <taxon>Bacteria</taxon>
        <taxon>Bacillati</taxon>
        <taxon>Bacillota</taxon>
        <taxon>Bacilli</taxon>
        <taxon>Bacillales</taxon>
        <taxon>Bacillaceae</taxon>
        <taxon>Aquibacillus</taxon>
    </lineage>
</organism>